<evidence type="ECO:0000313" key="2">
    <source>
        <dbReference type="EMBL" id="JAH95401.1"/>
    </source>
</evidence>
<evidence type="ECO:0000256" key="1">
    <source>
        <dbReference type="SAM" id="Phobius"/>
    </source>
</evidence>
<organism evidence="2">
    <name type="scientific">Anguilla anguilla</name>
    <name type="common">European freshwater eel</name>
    <name type="synonym">Muraena anguilla</name>
    <dbReference type="NCBI Taxonomy" id="7936"/>
    <lineage>
        <taxon>Eukaryota</taxon>
        <taxon>Metazoa</taxon>
        <taxon>Chordata</taxon>
        <taxon>Craniata</taxon>
        <taxon>Vertebrata</taxon>
        <taxon>Euteleostomi</taxon>
        <taxon>Actinopterygii</taxon>
        <taxon>Neopterygii</taxon>
        <taxon>Teleostei</taxon>
        <taxon>Anguilliformes</taxon>
        <taxon>Anguillidae</taxon>
        <taxon>Anguilla</taxon>
    </lineage>
</organism>
<dbReference type="AlphaFoldDB" id="A0A0E9WYY2"/>
<proteinExistence type="predicted"/>
<dbReference type="EMBL" id="GBXM01013176">
    <property type="protein sequence ID" value="JAH95401.1"/>
    <property type="molecule type" value="Transcribed_RNA"/>
</dbReference>
<reference evidence="2" key="1">
    <citation type="submission" date="2014-11" db="EMBL/GenBank/DDBJ databases">
        <authorList>
            <person name="Amaro Gonzalez C."/>
        </authorList>
    </citation>
    <scope>NUCLEOTIDE SEQUENCE</scope>
</reference>
<keyword evidence="1" id="KW-0472">Membrane</keyword>
<name>A0A0E9WYY2_ANGAN</name>
<reference evidence="2" key="2">
    <citation type="journal article" date="2015" name="Fish Shellfish Immunol.">
        <title>Early steps in the European eel (Anguilla anguilla)-Vibrio vulnificus interaction in the gills: Role of the RtxA13 toxin.</title>
        <authorList>
            <person name="Callol A."/>
            <person name="Pajuelo D."/>
            <person name="Ebbesson L."/>
            <person name="Teles M."/>
            <person name="MacKenzie S."/>
            <person name="Amaro C."/>
        </authorList>
    </citation>
    <scope>NUCLEOTIDE SEQUENCE</scope>
</reference>
<keyword evidence="1" id="KW-0812">Transmembrane</keyword>
<sequence length="61" mass="6968">MLRCPTVNVRQGARPHPLSVKSFQLLTFSLIIKMPVLNFLWIFQDKKLSFTSGTQSLACCR</sequence>
<keyword evidence="1" id="KW-1133">Transmembrane helix</keyword>
<feature type="transmembrane region" description="Helical" evidence="1">
    <location>
        <begin position="23"/>
        <end position="43"/>
    </location>
</feature>
<accession>A0A0E9WYY2</accession>
<protein>
    <submittedName>
        <fullName evidence="2">Uncharacterized protein</fullName>
    </submittedName>
</protein>